<reference evidence="6" key="1">
    <citation type="submission" date="2021-03" db="EMBL/GenBank/DDBJ databases">
        <title>Taxonomic study of Clostridium polyendosporum from meadow-gley soil under rice.</title>
        <authorList>
            <person name="Kobayashi H."/>
            <person name="Tanizawa Y."/>
            <person name="Yagura M."/>
        </authorList>
    </citation>
    <scope>NUCLEOTIDE SEQUENCE</scope>
    <source>
        <strain evidence="6">JCM 30710</strain>
    </source>
</reference>
<evidence type="ECO:0000313" key="6">
    <source>
        <dbReference type="EMBL" id="GIM28744.1"/>
    </source>
</evidence>
<dbReference type="CDD" id="cd03220">
    <property type="entry name" value="ABC_KpsT_Wzt"/>
    <property type="match status" value="1"/>
</dbReference>
<dbReference type="GO" id="GO:0016020">
    <property type="term" value="C:membrane"/>
    <property type="evidence" value="ECO:0007669"/>
    <property type="project" value="InterPro"/>
</dbReference>
<keyword evidence="2" id="KW-0813">Transport</keyword>
<gene>
    <name evidence="6" type="primary">xapH</name>
    <name evidence="6" type="ORF">CPJCM30710_14100</name>
</gene>
<dbReference type="InterPro" id="IPR003439">
    <property type="entry name" value="ABC_transporter-like_ATP-bd"/>
</dbReference>
<dbReference type="InterPro" id="IPR050683">
    <property type="entry name" value="Bact_Polysacc_Export_ATP-bd"/>
</dbReference>
<dbReference type="GO" id="GO:0140359">
    <property type="term" value="F:ABC-type transporter activity"/>
    <property type="evidence" value="ECO:0007669"/>
    <property type="project" value="InterPro"/>
</dbReference>
<evidence type="ECO:0000256" key="4">
    <source>
        <dbReference type="ARBA" id="ARBA00022840"/>
    </source>
</evidence>
<dbReference type="InterPro" id="IPR027417">
    <property type="entry name" value="P-loop_NTPase"/>
</dbReference>
<dbReference type="Pfam" id="PF14524">
    <property type="entry name" value="Wzt_C"/>
    <property type="match status" value="1"/>
</dbReference>
<dbReference type="AlphaFoldDB" id="A0A919RZN4"/>
<organism evidence="6 7">
    <name type="scientific">Clostridium polyendosporum</name>
    <dbReference type="NCBI Taxonomy" id="69208"/>
    <lineage>
        <taxon>Bacteria</taxon>
        <taxon>Bacillati</taxon>
        <taxon>Bacillota</taxon>
        <taxon>Clostridia</taxon>
        <taxon>Eubacteriales</taxon>
        <taxon>Clostridiaceae</taxon>
        <taxon>Clostridium</taxon>
    </lineage>
</organism>
<dbReference type="InterPro" id="IPR003593">
    <property type="entry name" value="AAA+_ATPase"/>
</dbReference>
<keyword evidence="3" id="KW-0547">Nucleotide-binding</keyword>
<dbReference type="RefSeq" id="WP_212903468.1">
    <property type="nucleotide sequence ID" value="NZ_BOPZ01000009.1"/>
</dbReference>
<keyword evidence="4 6" id="KW-0067">ATP-binding</keyword>
<evidence type="ECO:0000259" key="5">
    <source>
        <dbReference type="PROSITE" id="PS50893"/>
    </source>
</evidence>
<accession>A0A919RZN4</accession>
<dbReference type="InterPro" id="IPR029439">
    <property type="entry name" value="Wzt_C"/>
</dbReference>
<dbReference type="PANTHER" id="PTHR46743:SF2">
    <property type="entry name" value="TEICHOIC ACIDS EXPORT ATP-BINDING PROTEIN TAGH"/>
    <property type="match status" value="1"/>
</dbReference>
<dbReference type="GO" id="GO:0005524">
    <property type="term" value="F:ATP binding"/>
    <property type="evidence" value="ECO:0007669"/>
    <property type="project" value="UniProtKB-KW"/>
</dbReference>
<keyword evidence="7" id="KW-1185">Reference proteome</keyword>
<dbReference type="EMBL" id="BOPZ01000009">
    <property type="protein sequence ID" value="GIM28744.1"/>
    <property type="molecule type" value="Genomic_DNA"/>
</dbReference>
<name>A0A919RZN4_9CLOT</name>
<protein>
    <submittedName>
        <fullName evidence="6">ABC transporter ATP-binding protein</fullName>
    </submittedName>
</protein>
<dbReference type="GO" id="GO:0016887">
    <property type="term" value="F:ATP hydrolysis activity"/>
    <property type="evidence" value="ECO:0007669"/>
    <property type="project" value="InterPro"/>
</dbReference>
<dbReference type="PROSITE" id="PS50893">
    <property type="entry name" value="ABC_TRANSPORTER_2"/>
    <property type="match status" value="1"/>
</dbReference>
<feature type="domain" description="ABC transporter" evidence="5">
    <location>
        <begin position="41"/>
        <end position="261"/>
    </location>
</feature>
<comment type="similarity">
    <text evidence="1">Belongs to the ABC transporter superfamily.</text>
</comment>
<dbReference type="Gene3D" id="3.40.50.300">
    <property type="entry name" value="P-loop containing nucleotide triphosphate hydrolases"/>
    <property type="match status" value="1"/>
</dbReference>
<dbReference type="SUPFAM" id="SSF52540">
    <property type="entry name" value="P-loop containing nucleoside triphosphate hydrolases"/>
    <property type="match status" value="1"/>
</dbReference>
<dbReference type="SMART" id="SM00382">
    <property type="entry name" value="AAA"/>
    <property type="match status" value="1"/>
</dbReference>
<evidence type="ECO:0000256" key="3">
    <source>
        <dbReference type="ARBA" id="ARBA00022741"/>
    </source>
</evidence>
<proteinExistence type="inferred from homology"/>
<evidence type="ECO:0000256" key="1">
    <source>
        <dbReference type="ARBA" id="ARBA00005417"/>
    </source>
</evidence>
<evidence type="ECO:0000256" key="2">
    <source>
        <dbReference type="ARBA" id="ARBA00022448"/>
    </source>
</evidence>
<dbReference type="PANTHER" id="PTHR46743">
    <property type="entry name" value="TEICHOIC ACIDS EXPORT ATP-BINDING PROTEIN TAGH"/>
    <property type="match status" value="1"/>
</dbReference>
<sequence>MSNSIIRVSNLGKKYSLINNNSLKEDTFSGLISNSFKSLFTKRNNISHSKTEEFWALKNVSFDVNKGDRIGIIGHNGAGKSTLLKVFSRITAPTEGSIEIKGRVSSLLEVGTGFHPELTGRENIYLNGAILGMTRTEINRKFNDIVEFSEIGQFLDTPVKRYSSGMYVRLAFAVAAHLDPDILIVDEVLAVGDMKFQQKCLGKMSEVSGEGRTVLYVSHSMATVQQLCNRAIVMDYGQVKYDGAVDDAIKIYMENNRNMQIYTNLEEMKRPYNVNNYVTMLDVELLDKEDCIFKSDETMKLKLRWRANRDIKEVCMRMEVIYADNTPAGMTNSKSFASALSDQIIENTFTLNVNNLAPGKYQVNIALYNVNEFGTYENLDKVISAFSFETVETPSFNNNITWLHRWWGHVKLPEIIVQN</sequence>
<dbReference type="CDD" id="cd10147">
    <property type="entry name" value="Wzt_C-like"/>
    <property type="match status" value="1"/>
</dbReference>
<comment type="caution">
    <text evidence="6">The sequence shown here is derived from an EMBL/GenBank/DDBJ whole genome shotgun (WGS) entry which is preliminary data.</text>
</comment>
<evidence type="ECO:0000313" key="7">
    <source>
        <dbReference type="Proteomes" id="UP000679179"/>
    </source>
</evidence>
<dbReference type="Proteomes" id="UP000679179">
    <property type="component" value="Unassembled WGS sequence"/>
</dbReference>
<dbReference type="Pfam" id="PF00005">
    <property type="entry name" value="ABC_tran"/>
    <property type="match status" value="1"/>
</dbReference>
<dbReference type="Gene3D" id="2.70.50.60">
    <property type="entry name" value="abc- transporter (atp binding component) like domain"/>
    <property type="match status" value="1"/>
</dbReference>
<dbReference type="InterPro" id="IPR015860">
    <property type="entry name" value="ABC_transpr_TagH-like"/>
</dbReference>